<accession>A0A949UTV1</accession>
<dbReference type="EMBL" id="JAHRVA010000005">
    <property type="protein sequence ID" value="MBV2144210.1"/>
    <property type="molecule type" value="Genomic_DNA"/>
</dbReference>
<organism evidence="1 2">
    <name type="scientific">Falsochrobactrum tianjinense</name>
    <dbReference type="NCBI Taxonomy" id="2706015"/>
    <lineage>
        <taxon>Bacteria</taxon>
        <taxon>Pseudomonadati</taxon>
        <taxon>Pseudomonadota</taxon>
        <taxon>Alphaproteobacteria</taxon>
        <taxon>Hyphomicrobiales</taxon>
        <taxon>Brucellaceae</taxon>
        <taxon>Falsochrobactrum</taxon>
    </lineage>
</organism>
<evidence type="ECO:0000313" key="2">
    <source>
        <dbReference type="Proteomes" id="UP000752297"/>
    </source>
</evidence>
<evidence type="ECO:0000313" key="1">
    <source>
        <dbReference type="EMBL" id="MBV2144210.1"/>
    </source>
</evidence>
<gene>
    <name evidence="1" type="ORF">KUG47_11970</name>
</gene>
<sequence>MEIAELLKKSVEENERRMTSEFRQQIKDFELFSQQLEDAGVKANKIEYDIPLMGRITAYAV</sequence>
<protein>
    <submittedName>
        <fullName evidence="1">Uncharacterized protein</fullName>
    </submittedName>
</protein>
<name>A0A949UTV1_9HYPH</name>
<reference evidence="1 2" key="1">
    <citation type="submission" date="2021-06" db="EMBL/GenBank/DDBJ databases">
        <title>Falsochrobactrum tianjin sp.nov., a new petroleum-degrading bacteria isolated from oily soils.</title>
        <authorList>
            <person name="Chen G."/>
            <person name="Chen H."/>
            <person name="Tian J."/>
            <person name="Qing J."/>
            <person name="Zhong L."/>
            <person name="Ma W."/>
            <person name="Song Y."/>
            <person name="Cui X."/>
            <person name="Yan B."/>
        </authorList>
    </citation>
    <scope>NUCLEOTIDE SEQUENCE [LARGE SCALE GENOMIC DNA]</scope>
    <source>
        <strain evidence="1 2">TDYN1</strain>
    </source>
</reference>
<dbReference type="RefSeq" id="WP_217678213.1">
    <property type="nucleotide sequence ID" value="NZ_JAHRVA010000005.1"/>
</dbReference>
<keyword evidence="2" id="KW-1185">Reference proteome</keyword>
<comment type="caution">
    <text evidence="1">The sequence shown here is derived from an EMBL/GenBank/DDBJ whole genome shotgun (WGS) entry which is preliminary data.</text>
</comment>
<dbReference type="AlphaFoldDB" id="A0A949UTV1"/>
<dbReference type="Proteomes" id="UP000752297">
    <property type="component" value="Unassembled WGS sequence"/>
</dbReference>
<proteinExistence type="predicted"/>